<comment type="cofactor">
    <cofactor evidence="1">
        <name>Mn(2+)</name>
        <dbReference type="ChEBI" id="CHEBI:29035"/>
    </cofactor>
</comment>
<evidence type="ECO:0000256" key="2">
    <source>
        <dbReference type="ARBA" id="ARBA00001946"/>
    </source>
</evidence>
<keyword evidence="3" id="KW-0479">Metal-binding</keyword>
<evidence type="ECO:0000313" key="10">
    <source>
        <dbReference type="Proteomes" id="UP001517376"/>
    </source>
</evidence>
<feature type="domain" description="Nudix hydrolase" evidence="8">
    <location>
        <begin position="22"/>
        <end position="193"/>
    </location>
</feature>
<dbReference type="PANTHER" id="PTHR12318">
    <property type="entry name" value="TESTOSTERONE-REGULATED PROTEIN RP2"/>
    <property type="match status" value="1"/>
</dbReference>
<accession>A0ABW9Y2E6</accession>
<evidence type="ECO:0000256" key="6">
    <source>
        <dbReference type="ARBA" id="ARBA00023211"/>
    </source>
</evidence>
<comment type="cofactor">
    <cofactor evidence="2">
        <name>Mg(2+)</name>
        <dbReference type="ChEBI" id="CHEBI:18420"/>
    </cofactor>
</comment>
<keyword evidence="6" id="KW-0464">Manganese</keyword>
<sequence>MGETDARVRGQGVTGPGPDAEPIRPAATTVLLRRTDTGPQVLMGQRGAGAVFMPSKYVFPGGGVDPADHQALTPGLLGEPCLSRLAQHLPDGAPPPAALAAAALRELSEETGLSLAPTAEPALRFIFRAITPPGRSRRFDARFFLIEASRIAGDPEDFSAASDELSHLHWIGTDAARALDLPFITEVVLAEIGALAAGRPDQGVPFFDNSGPVPTFRRLA</sequence>
<evidence type="ECO:0000256" key="7">
    <source>
        <dbReference type="SAM" id="MobiDB-lite"/>
    </source>
</evidence>
<dbReference type="EMBL" id="JAAATW010000001">
    <property type="protein sequence ID" value="NBE06404.1"/>
    <property type="molecule type" value="Genomic_DNA"/>
</dbReference>
<reference evidence="10" key="1">
    <citation type="submission" date="2020-01" db="EMBL/GenBank/DDBJ databases">
        <title>Sphingomonas sp. strain CSW-10.</title>
        <authorList>
            <person name="Chen W.-M."/>
        </authorList>
    </citation>
    <scope>NUCLEOTIDE SEQUENCE [LARGE SCALE GENOMIC DNA]</scope>
    <source>
        <strain evidence="10">CCP-1</strain>
    </source>
</reference>
<evidence type="ECO:0000259" key="8">
    <source>
        <dbReference type="PROSITE" id="PS51462"/>
    </source>
</evidence>
<dbReference type="InterPro" id="IPR039121">
    <property type="entry name" value="NUDT19"/>
</dbReference>
<dbReference type="SUPFAM" id="SSF55811">
    <property type="entry name" value="Nudix"/>
    <property type="match status" value="1"/>
</dbReference>
<evidence type="ECO:0000313" key="9">
    <source>
        <dbReference type="EMBL" id="NBE06404.1"/>
    </source>
</evidence>
<dbReference type="Gene3D" id="3.90.79.10">
    <property type="entry name" value="Nucleoside Triphosphate Pyrophosphohydrolase"/>
    <property type="match status" value="2"/>
</dbReference>
<organism evidence="9 10">
    <name type="scientific">Paragemmobacter ruber</name>
    <dbReference type="NCBI Taxonomy" id="1985673"/>
    <lineage>
        <taxon>Bacteria</taxon>
        <taxon>Pseudomonadati</taxon>
        <taxon>Pseudomonadota</taxon>
        <taxon>Alphaproteobacteria</taxon>
        <taxon>Rhodobacterales</taxon>
        <taxon>Paracoccaceae</taxon>
        <taxon>Paragemmobacter</taxon>
    </lineage>
</organism>
<evidence type="ECO:0000256" key="4">
    <source>
        <dbReference type="ARBA" id="ARBA00022801"/>
    </source>
</evidence>
<dbReference type="CDD" id="cd18870">
    <property type="entry name" value="NUDIX_AcylCoAdiphos_Nudt19"/>
    <property type="match status" value="1"/>
</dbReference>
<dbReference type="Proteomes" id="UP001517376">
    <property type="component" value="Unassembled WGS sequence"/>
</dbReference>
<evidence type="ECO:0000256" key="3">
    <source>
        <dbReference type="ARBA" id="ARBA00022723"/>
    </source>
</evidence>
<dbReference type="PROSITE" id="PS51462">
    <property type="entry name" value="NUDIX"/>
    <property type="match status" value="1"/>
</dbReference>
<dbReference type="InterPro" id="IPR015797">
    <property type="entry name" value="NUDIX_hydrolase-like_dom_sf"/>
</dbReference>
<feature type="region of interest" description="Disordered" evidence="7">
    <location>
        <begin position="1"/>
        <end position="23"/>
    </location>
</feature>
<keyword evidence="4" id="KW-0378">Hydrolase</keyword>
<evidence type="ECO:0000256" key="5">
    <source>
        <dbReference type="ARBA" id="ARBA00022842"/>
    </source>
</evidence>
<keyword evidence="10" id="KW-1185">Reference proteome</keyword>
<dbReference type="RefSeq" id="WP_161765407.1">
    <property type="nucleotide sequence ID" value="NZ_JAAATW010000001.1"/>
</dbReference>
<comment type="caution">
    <text evidence="9">The sequence shown here is derived from an EMBL/GenBank/DDBJ whole genome shotgun (WGS) entry which is preliminary data.</text>
</comment>
<dbReference type="InterPro" id="IPR000086">
    <property type="entry name" value="NUDIX_hydrolase_dom"/>
</dbReference>
<name>A0ABW9Y2E6_9RHOB</name>
<keyword evidence="5" id="KW-0460">Magnesium</keyword>
<dbReference type="PANTHER" id="PTHR12318:SF0">
    <property type="entry name" value="ACYL-COENZYME A DIPHOSPHATASE NUDT19"/>
    <property type="match status" value="1"/>
</dbReference>
<evidence type="ECO:0000256" key="1">
    <source>
        <dbReference type="ARBA" id="ARBA00001936"/>
    </source>
</evidence>
<proteinExistence type="predicted"/>
<gene>
    <name evidence="9" type="ORF">GU920_02575</name>
</gene>
<protein>
    <submittedName>
        <fullName evidence="9">NUDIX domain-containing protein</fullName>
    </submittedName>
</protein>